<proteinExistence type="predicted"/>
<name>A0AAD6NEJ5_DREDA</name>
<accession>A0AAD6NEJ5</accession>
<keyword evidence="2" id="KW-0732">Signal</keyword>
<protein>
    <submittedName>
        <fullName evidence="3">Uncharacterized protein</fullName>
    </submittedName>
</protein>
<evidence type="ECO:0000256" key="1">
    <source>
        <dbReference type="SAM" id="MobiDB-lite"/>
    </source>
</evidence>
<evidence type="ECO:0000256" key="2">
    <source>
        <dbReference type="SAM" id="SignalP"/>
    </source>
</evidence>
<feature type="region of interest" description="Disordered" evidence="1">
    <location>
        <begin position="470"/>
        <end position="501"/>
    </location>
</feature>
<dbReference type="EMBL" id="JAQGDS010000016">
    <property type="protein sequence ID" value="KAJ6255971.1"/>
    <property type="molecule type" value="Genomic_DNA"/>
</dbReference>
<feature type="region of interest" description="Disordered" evidence="1">
    <location>
        <begin position="533"/>
        <end position="557"/>
    </location>
</feature>
<evidence type="ECO:0000313" key="3">
    <source>
        <dbReference type="EMBL" id="KAJ6255971.1"/>
    </source>
</evidence>
<organism evidence="3 4">
    <name type="scientific">Drechslerella dactyloides</name>
    <name type="common">Nematode-trapping fungus</name>
    <name type="synonym">Arthrobotrys dactyloides</name>
    <dbReference type="NCBI Taxonomy" id="74499"/>
    <lineage>
        <taxon>Eukaryota</taxon>
        <taxon>Fungi</taxon>
        <taxon>Dikarya</taxon>
        <taxon>Ascomycota</taxon>
        <taxon>Pezizomycotina</taxon>
        <taxon>Orbiliomycetes</taxon>
        <taxon>Orbiliales</taxon>
        <taxon>Orbiliaceae</taxon>
        <taxon>Drechslerella</taxon>
    </lineage>
</organism>
<gene>
    <name evidence="3" type="ORF">Dda_9264</name>
</gene>
<sequence length="607" mass="67307">MLWLAPLLLAATPASAYSFTFLRSLRPNFFHSPNYLLTTSALTTRIPGECYPLDGHTDLGAFDVAVIYNRPGETPITGLAAYTNQQCGQTSARPPMKPAFTITLDPDNLYGIHLVRLADLGIEYTVGSVRGISVPDEERPGGLLDGAADLGTPISAVYVWEGEPTDRIVPRRRVYLPDVVERVSEPTGLLEVLGDTIEGAVYLQDLVERYLLPLDAAPIEDVVTPWMQQLVAGEFDNLQILPLLRGPLYDPERDTGQQEMQQPVDGDTGRSTYYPLLIPGTVPGMVYEAASGENTANVIQIQQQEEAIPLQRGEDDTDVIFDPTLNAEFQTFLSGDQSPLEEQPLLANELLGNQQLRRPAAVPVEELQIEYPPIPQLQRQQPQLFQRIPQGRILDAFRMPPPSRNRRYNDLSNVVVARPRDRPIGRLRLQEEIINNNIIPPFNRAEPPQARMEEDPQPIRMNIEQDANDEASYYTSSPNARSLLSQSNLPSPQQNGQQPWVGNLQSQNAREDIDLGNRILLEDVSDEAIDNGPWGMTSTVRRPQNVGIPGLQQQRPGMEDVIEVPVTSTGQQRDELDLFLAEDGVQSGSQESVFPGLNPGTNSPRDP</sequence>
<reference evidence="3" key="1">
    <citation type="submission" date="2023-01" db="EMBL/GenBank/DDBJ databases">
        <title>The chitinases involved in constricting ring structure development in the nematode-trapping fungus Drechslerella dactyloides.</title>
        <authorList>
            <person name="Wang R."/>
            <person name="Zhang L."/>
            <person name="Tang P."/>
            <person name="Li S."/>
            <person name="Liang L."/>
        </authorList>
    </citation>
    <scope>NUCLEOTIDE SEQUENCE</scope>
    <source>
        <strain evidence="3">YMF1.00031</strain>
    </source>
</reference>
<dbReference type="Proteomes" id="UP001221413">
    <property type="component" value="Unassembled WGS sequence"/>
</dbReference>
<feature type="chain" id="PRO_5042032240" evidence="2">
    <location>
        <begin position="17"/>
        <end position="607"/>
    </location>
</feature>
<evidence type="ECO:0000313" key="4">
    <source>
        <dbReference type="Proteomes" id="UP001221413"/>
    </source>
</evidence>
<dbReference type="AlphaFoldDB" id="A0AAD6NEJ5"/>
<comment type="caution">
    <text evidence="3">The sequence shown here is derived from an EMBL/GenBank/DDBJ whole genome shotgun (WGS) entry which is preliminary data.</text>
</comment>
<feature type="signal peptide" evidence="2">
    <location>
        <begin position="1"/>
        <end position="16"/>
    </location>
</feature>
<keyword evidence="4" id="KW-1185">Reference proteome</keyword>
<feature type="region of interest" description="Disordered" evidence="1">
    <location>
        <begin position="584"/>
        <end position="607"/>
    </location>
</feature>
<feature type="compositionally biased region" description="Low complexity" evidence="1">
    <location>
        <begin position="482"/>
        <end position="499"/>
    </location>
</feature>